<dbReference type="Proteomes" id="UP000008181">
    <property type="component" value="Chromosome 2"/>
</dbReference>
<feature type="domain" description="SET" evidence="2">
    <location>
        <begin position="43"/>
        <end position="148"/>
    </location>
</feature>
<evidence type="ECO:0000313" key="3">
    <source>
        <dbReference type="EMBL" id="AEO67295.1"/>
    </source>
</evidence>
<keyword evidence="4" id="KW-1185">Reference proteome</keyword>
<dbReference type="RefSeq" id="XP_003653631.1">
    <property type="nucleotide sequence ID" value="XM_003653583.1"/>
</dbReference>
<proteinExistence type="predicted"/>
<dbReference type="PROSITE" id="PS50280">
    <property type="entry name" value="SET"/>
    <property type="match status" value="1"/>
</dbReference>
<dbReference type="PANTHER" id="PTHR12197:SF251">
    <property type="entry name" value="EG:BACR7C10.4 PROTEIN"/>
    <property type="match status" value="1"/>
</dbReference>
<dbReference type="CDD" id="cd20071">
    <property type="entry name" value="SET_SMYD"/>
    <property type="match status" value="1"/>
</dbReference>
<dbReference type="EMBL" id="CP003010">
    <property type="protein sequence ID" value="AEO67295.1"/>
    <property type="molecule type" value="Genomic_DNA"/>
</dbReference>
<dbReference type="STRING" id="578455.G2R0N4"/>
<organism evidence="3 4">
    <name type="scientific">Thermothielavioides terrestris (strain ATCC 38088 / NRRL 8126)</name>
    <name type="common">Thielavia terrestris</name>
    <dbReference type="NCBI Taxonomy" id="578455"/>
    <lineage>
        <taxon>Eukaryota</taxon>
        <taxon>Fungi</taxon>
        <taxon>Dikarya</taxon>
        <taxon>Ascomycota</taxon>
        <taxon>Pezizomycotina</taxon>
        <taxon>Sordariomycetes</taxon>
        <taxon>Sordariomycetidae</taxon>
        <taxon>Sordariales</taxon>
        <taxon>Chaetomiaceae</taxon>
        <taxon>Thermothielavioides</taxon>
        <taxon>Thermothielavioides terrestris</taxon>
    </lineage>
</organism>
<dbReference type="HOGENOM" id="CLU_041700_1_0_1"/>
<dbReference type="OrthoDB" id="5945798at2759"/>
<dbReference type="eggNOG" id="KOG2084">
    <property type="taxonomic scope" value="Eukaryota"/>
</dbReference>
<dbReference type="GeneID" id="11520801"/>
<evidence type="ECO:0000313" key="4">
    <source>
        <dbReference type="Proteomes" id="UP000008181"/>
    </source>
</evidence>
<accession>G2R0N4</accession>
<dbReference type="GO" id="GO:0005634">
    <property type="term" value="C:nucleus"/>
    <property type="evidence" value="ECO:0007669"/>
    <property type="project" value="TreeGrafter"/>
</dbReference>
<dbReference type="SUPFAM" id="SSF82199">
    <property type="entry name" value="SET domain"/>
    <property type="match status" value="1"/>
</dbReference>
<dbReference type="Gene3D" id="2.170.270.10">
    <property type="entry name" value="SET domain"/>
    <property type="match status" value="1"/>
</dbReference>
<dbReference type="InterPro" id="IPR046341">
    <property type="entry name" value="SET_dom_sf"/>
</dbReference>
<sequence length="399" mass="43703">MPPTNDARANDINDDDYVPAPHAGFHEDERLCKEMVARVASPFPLEIRPSSLCVGSGLFAAAGIDAGREIYHAVPDLAAVDPGNESFCDWCFEDTKLGVSNASSPKAGENVKLCSACKAARFCSKGRELRVRSLKKIAPGEEITICYIDPTFDVAARQEVLKREYFFDCSCARCTSELAEQRALLGGSRDLGPLHQAQRQIRDLLRSAVRASKHPGIYPDLDDLPTVETRLRTITATASPWPDHLEPLPAARLSLALLYLDQGKPIPALRCALKGKFLSSRSRGGPEWVNEMMDVVKVLVVTGCLRPDEAAFEDKTFPELDDIRAVTYGYVYELCREASRAFGGDVNYTKGICGMCTALMAKKAGPRPGTKEFREEFDAAQEKLLTWAGIEVAKGVVLS</sequence>
<gene>
    <name evidence="3" type="ORF">THITE_2144701</name>
</gene>
<feature type="region of interest" description="Disordered" evidence="1">
    <location>
        <begin position="1"/>
        <end position="20"/>
    </location>
</feature>
<dbReference type="KEGG" id="ttt:THITE_2144701"/>
<evidence type="ECO:0000256" key="1">
    <source>
        <dbReference type="SAM" id="MobiDB-lite"/>
    </source>
</evidence>
<dbReference type="PANTHER" id="PTHR12197">
    <property type="entry name" value="HISTONE-LYSINE N-METHYLTRANSFERASE SMYD"/>
    <property type="match status" value="1"/>
</dbReference>
<evidence type="ECO:0000259" key="2">
    <source>
        <dbReference type="PROSITE" id="PS50280"/>
    </source>
</evidence>
<name>G2R0N4_THETT</name>
<dbReference type="InterPro" id="IPR001214">
    <property type="entry name" value="SET_dom"/>
</dbReference>
<dbReference type="InterPro" id="IPR050869">
    <property type="entry name" value="H3K4_H4K5_MeTrfase"/>
</dbReference>
<protein>
    <recommendedName>
        <fullName evidence="2">SET domain-containing protein</fullName>
    </recommendedName>
</protein>
<dbReference type="AlphaFoldDB" id="G2R0N4"/>
<reference evidence="3 4" key="1">
    <citation type="journal article" date="2011" name="Nat. Biotechnol.">
        <title>Comparative genomic analysis of the thermophilic biomass-degrading fungi Myceliophthora thermophila and Thielavia terrestris.</title>
        <authorList>
            <person name="Berka R.M."/>
            <person name="Grigoriev I.V."/>
            <person name="Otillar R."/>
            <person name="Salamov A."/>
            <person name="Grimwood J."/>
            <person name="Reid I."/>
            <person name="Ishmael N."/>
            <person name="John T."/>
            <person name="Darmond C."/>
            <person name="Moisan M.-C."/>
            <person name="Henrissat B."/>
            <person name="Coutinho P.M."/>
            <person name="Lombard V."/>
            <person name="Natvig D.O."/>
            <person name="Lindquist E."/>
            <person name="Schmutz J."/>
            <person name="Lucas S."/>
            <person name="Harris P."/>
            <person name="Powlowski J."/>
            <person name="Bellemare A."/>
            <person name="Taylor D."/>
            <person name="Butler G."/>
            <person name="de Vries R.P."/>
            <person name="Allijn I.E."/>
            <person name="van den Brink J."/>
            <person name="Ushinsky S."/>
            <person name="Storms R."/>
            <person name="Powell A.J."/>
            <person name="Paulsen I.T."/>
            <person name="Elbourne L.D.H."/>
            <person name="Baker S.E."/>
            <person name="Magnuson J."/>
            <person name="LaBoissiere S."/>
            <person name="Clutterbuck A.J."/>
            <person name="Martinez D."/>
            <person name="Wogulis M."/>
            <person name="de Leon A.L."/>
            <person name="Rey M.W."/>
            <person name="Tsang A."/>
        </authorList>
    </citation>
    <scope>NUCLEOTIDE SEQUENCE [LARGE SCALE GENOMIC DNA]</scope>
    <source>
        <strain evidence="4">ATCC 38088 / NRRL 8126</strain>
    </source>
</reference>